<sequence length="98" mass="11146">MLSLLVQCIISFSFVDKGKCAIKTSLKNTMELHVSDPFHCAAKWQTKAQPTTIPYIYAREWNEQPSWLGSRLSTVALLLPPLALFLNPHFMLQLVSRN</sequence>
<organism evidence="2 3">
    <name type="scientific">Aegilops tauschii subsp. strangulata</name>
    <name type="common">Goatgrass</name>
    <dbReference type="NCBI Taxonomy" id="200361"/>
    <lineage>
        <taxon>Eukaryota</taxon>
        <taxon>Viridiplantae</taxon>
        <taxon>Streptophyta</taxon>
        <taxon>Embryophyta</taxon>
        <taxon>Tracheophyta</taxon>
        <taxon>Spermatophyta</taxon>
        <taxon>Magnoliopsida</taxon>
        <taxon>Liliopsida</taxon>
        <taxon>Poales</taxon>
        <taxon>Poaceae</taxon>
        <taxon>BOP clade</taxon>
        <taxon>Pooideae</taxon>
        <taxon>Triticodae</taxon>
        <taxon>Triticeae</taxon>
        <taxon>Triticinae</taxon>
        <taxon>Aegilops</taxon>
    </lineage>
</organism>
<feature type="signal peptide" evidence="1">
    <location>
        <begin position="1"/>
        <end position="20"/>
    </location>
</feature>
<dbReference type="Gramene" id="AET7Gv20652300.20">
    <property type="protein sequence ID" value="AET7Gv20652300.20"/>
    <property type="gene ID" value="AET7Gv20652300"/>
</dbReference>
<keyword evidence="3" id="KW-1185">Reference proteome</keyword>
<evidence type="ECO:0000256" key="1">
    <source>
        <dbReference type="SAM" id="SignalP"/>
    </source>
</evidence>
<dbReference type="EnsemblPlants" id="AET7Gv20652300.17">
    <property type="protein sequence ID" value="AET7Gv20652300.17"/>
    <property type="gene ID" value="AET7Gv20652300"/>
</dbReference>
<name>A0A453RNZ4_AEGTS</name>
<dbReference type="Gramene" id="AET7Gv20652300.17">
    <property type="protein sequence ID" value="AET7Gv20652300.17"/>
    <property type="gene ID" value="AET7Gv20652300"/>
</dbReference>
<reference evidence="2" key="3">
    <citation type="journal article" date="2017" name="Nature">
        <title>Genome sequence of the progenitor of the wheat D genome Aegilops tauschii.</title>
        <authorList>
            <person name="Luo M.C."/>
            <person name="Gu Y.Q."/>
            <person name="Puiu D."/>
            <person name="Wang H."/>
            <person name="Twardziok S.O."/>
            <person name="Deal K.R."/>
            <person name="Huo N."/>
            <person name="Zhu T."/>
            <person name="Wang L."/>
            <person name="Wang Y."/>
            <person name="McGuire P.E."/>
            <person name="Liu S."/>
            <person name="Long H."/>
            <person name="Ramasamy R.K."/>
            <person name="Rodriguez J.C."/>
            <person name="Van S.L."/>
            <person name="Yuan L."/>
            <person name="Wang Z."/>
            <person name="Xia Z."/>
            <person name="Xiao L."/>
            <person name="Anderson O.D."/>
            <person name="Ouyang S."/>
            <person name="Liang Y."/>
            <person name="Zimin A.V."/>
            <person name="Pertea G."/>
            <person name="Qi P."/>
            <person name="Bennetzen J.L."/>
            <person name="Dai X."/>
            <person name="Dawson M.W."/>
            <person name="Muller H.G."/>
            <person name="Kugler K."/>
            <person name="Rivarola-Duarte L."/>
            <person name="Spannagl M."/>
            <person name="Mayer K.F.X."/>
            <person name="Lu F.H."/>
            <person name="Bevan M.W."/>
            <person name="Leroy P."/>
            <person name="Li P."/>
            <person name="You F.M."/>
            <person name="Sun Q."/>
            <person name="Liu Z."/>
            <person name="Lyons E."/>
            <person name="Wicker T."/>
            <person name="Salzberg S.L."/>
            <person name="Devos K.M."/>
            <person name="Dvorak J."/>
        </authorList>
    </citation>
    <scope>NUCLEOTIDE SEQUENCE [LARGE SCALE GENOMIC DNA]</scope>
    <source>
        <strain evidence="2">cv. AL8/78</strain>
    </source>
</reference>
<reference evidence="2" key="5">
    <citation type="journal article" date="2021" name="G3 (Bethesda)">
        <title>Aegilops tauschii genome assembly Aet v5.0 features greater sequence contiguity and improved annotation.</title>
        <authorList>
            <person name="Wang L."/>
            <person name="Zhu T."/>
            <person name="Rodriguez J.C."/>
            <person name="Deal K.R."/>
            <person name="Dubcovsky J."/>
            <person name="McGuire P.E."/>
            <person name="Lux T."/>
            <person name="Spannagl M."/>
            <person name="Mayer K.F.X."/>
            <person name="Baldrich P."/>
            <person name="Meyers B.C."/>
            <person name="Huo N."/>
            <person name="Gu Y.Q."/>
            <person name="Zhou H."/>
            <person name="Devos K.M."/>
            <person name="Bennetzen J.L."/>
            <person name="Unver T."/>
            <person name="Budak H."/>
            <person name="Gulick P.J."/>
            <person name="Galiba G."/>
            <person name="Kalapos B."/>
            <person name="Nelson D.R."/>
            <person name="Li P."/>
            <person name="You F.M."/>
            <person name="Luo M.C."/>
            <person name="Dvorak J."/>
        </authorList>
    </citation>
    <scope>NUCLEOTIDE SEQUENCE [LARGE SCALE GENOMIC DNA]</scope>
    <source>
        <strain evidence="2">cv. AL8/78</strain>
    </source>
</reference>
<evidence type="ECO:0000313" key="3">
    <source>
        <dbReference type="Proteomes" id="UP000015105"/>
    </source>
</evidence>
<reference evidence="2" key="4">
    <citation type="submission" date="2019-03" db="UniProtKB">
        <authorList>
            <consortium name="EnsemblPlants"/>
        </authorList>
    </citation>
    <scope>IDENTIFICATION</scope>
</reference>
<reference evidence="3" key="1">
    <citation type="journal article" date="2014" name="Science">
        <title>Ancient hybridizations among the ancestral genomes of bread wheat.</title>
        <authorList>
            <consortium name="International Wheat Genome Sequencing Consortium,"/>
            <person name="Marcussen T."/>
            <person name="Sandve S.R."/>
            <person name="Heier L."/>
            <person name="Spannagl M."/>
            <person name="Pfeifer M."/>
            <person name="Jakobsen K.S."/>
            <person name="Wulff B.B."/>
            <person name="Steuernagel B."/>
            <person name="Mayer K.F."/>
            <person name="Olsen O.A."/>
        </authorList>
    </citation>
    <scope>NUCLEOTIDE SEQUENCE [LARGE SCALE GENOMIC DNA]</scope>
    <source>
        <strain evidence="3">cv. AL8/78</strain>
    </source>
</reference>
<reference evidence="3" key="2">
    <citation type="journal article" date="2017" name="Nat. Plants">
        <title>The Aegilops tauschii genome reveals multiple impacts of transposons.</title>
        <authorList>
            <person name="Zhao G."/>
            <person name="Zou C."/>
            <person name="Li K."/>
            <person name="Wang K."/>
            <person name="Li T."/>
            <person name="Gao L."/>
            <person name="Zhang X."/>
            <person name="Wang H."/>
            <person name="Yang Z."/>
            <person name="Liu X."/>
            <person name="Jiang W."/>
            <person name="Mao L."/>
            <person name="Kong X."/>
            <person name="Jiao Y."/>
            <person name="Jia J."/>
        </authorList>
    </citation>
    <scope>NUCLEOTIDE SEQUENCE [LARGE SCALE GENOMIC DNA]</scope>
    <source>
        <strain evidence="3">cv. AL8/78</strain>
    </source>
</reference>
<dbReference type="Gramene" id="AET7Gv20652300.19">
    <property type="protein sequence ID" value="AET7Gv20652300.19"/>
    <property type="gene ID" value="AET7Gv20652300"/>
</dbReference>
<dbReference type="Proteomes" id="UP000015105">
    <property type="component" value="Chromosome 7D"/>
</dbReference>
<protein>
    <submittedName>
        <fullName evidence="2">Uncharacterized protein</fullName>
    </submittedName>
</protein>
<dbReference type="EnsemblPlants" id="AET7Gv20652300.22">
    <property type="protein sequence ID" value="AET7Gv20652300.22"/>
    <property type="gene ID" value="AET7Gv20652300"/>
</dbReference>
<feature type="chain" id="PRO_5042372841" evidence="1">
    <location>
        <begin position="21"/>
        <end position="98"/>
    </location>
</feature>
<accession>A0A453RNZ4</accession>
<dbReference type="AlphaFoldDB" id="A0A453RNZ4"/>
<dbReference type="EnsemblPlants" id="AET7Gv20652300.20">
    <property type="protein sequence ID" value="AET7Gv20652300.20"/>
    <property type="gene ID" value="AET7Gv20652300"/>
</dbReference>
<proteinExistence type="predicted"/>
<dbReference type="EnsemblPlants" id="AET7Gv20652300.19">
    <property type="protein sequence ID" value="AET7Gv20652300.19"/>
    <property type="gene ID" value="AET7Gv20652300"/>
</dbReference>
<dbReference type="Gramene" id="AET7Gv20652300.22">
    <property type="protein sequence ID" value="AET7Gv20652300.22"/>
    <property type="gene ID" value="AET7Gv20652300"/>
</dbReference>
<dbReference type="EnsemblPlants" id="AET7Gv20652300.21">
    <property type="protein sequence ID" value="AET7Gv20652300.21"/>
    <property type="gene ID" value="AET7Gv20652300"/>
</dbReference>
<dbReference type="Gramene" id="AET7Gv20652300.21">
    <property type="protein sequence ID" value="AET7Gv20652300.21"/>
    <property type="gene ID" value="AET7Gv20652300"/>
</dbReference>
<evidence type="ECO:0000313" key="2">
    <source>
        <dbReference type="EnsemblPlants" id="AET7Gv20652300.22"/>
    </source>
</evidence>
<keyword evidence="1" id="KW-0732">Signal</keyword>